<evidence type="ECO:0000259" key="6">
    <source>
        <dbReference type="PROSITE" id="PS50110"/>
    </source>
</evidence>
<dbReference type="Gene3D" id="3.40.50.2300">
    <property type="match status" value="1"/>
</dbReference>
<dbReference type="PANTHER" id="PTHR43280">
    <property type="entry name" value="ARAC-FAMILY TRANSCRIPTIONAL REGULATOR"/>
    <property type="match status" value="1"/>
</dbReference>
<dbReference type="PROSITE" id="PS01124">
    <property type="entry name" value="HTH_ARAC_FAMILY_2"/>
    <property type="match status" value="1"/>
</dbReference>
<keyword evidence="3" id="KW-0804">Transcription</keyword>
<dbReference type="SMART" id="SM00342">
    <property type="entry name" value="HTH_ARAC"/>
    <property type="match status" value="1"/>
</dbReference>
<keyword evidence="8" id="KW-1185">Reference proteome</keyword>
<dbReference type="InterPro" id="IPR001789">
    <property type="entry name" value="Sig_transdc_resp-reg_receiver"/>
</dbReference>
<dbReference type="InterPro" id="IPR009057">
    <property type="entry name" value="Homeodomain-like_sf"/>
</dbReference>
<dbReference type="SUPFAM" id="SSF52172">
    <property type="entry name" value="CheY-like"/>
    <property type="match status" value="1"/>
</dbReference>
<sequence>MYNLVIVEDDQQIRTGLSTYFPWSDIGFDMVGSFENGSLALDYIKANKVDIILSDIRMPVMGGIELAAELEQANRKIAIVFLSAYESFAYAQQAVNLGVKYYIVKSTKFDDLVIAFRKVKKELDEKDGLNNMVDPMYDDADQENKLENLKIRRIKSLIEENYMDASLSSIAEQLKMNQNYLSRLFKEKTGVNFIDYVTEVKMKKAAELLLLGEYKLYQISERVGYSNAKNFSRAFKNFFHVSPSEYKNKT</sequence>
<dbReference type="RefSeq" id="WP_378052242.1">
    <property type="nucleotide sequence ID" value="NZ_JBHMDN010000048.1"/>
</dbReference>
<keyword evidence="1" id="KW-0805">Transcription regulation</keyword>
<dbReference type="PRINTS" id="PR00032">
    <property type="entry name" value="HTHARAC"/>
</dbReference>
<name>A0ABW2FID8_9BACL</name>
<dbReference type="InterPro" id="IPR020449">
    <property type="entry name" value="Tscrpt_reg_AraC-type_HTH"/>
</dbReference>
<evidence type="ECO:0000256" key="2">
    <source>
        <dbReference type="ARBA" id="ARBA00023125"/>
    </source>
</evidence>
<proteinExistence type="predicted"/>
<dbReference type="PANTHER" id="PTHR43280:SF28">
    <property type="entry name" value="HTH-TYPE TRANSCRIPTIONAL ACTIVATOR RHAS"/>
    <property type="match status" value="1"/>
</dbReference>
<dbReference type="Gene3D" id="1.10.10.60">
    <property type="entry name" value="Homeodomain-like"/>
    <property type="match status" value="2"/>
</dbReference>
<keyword evidence="2" id="KW-0238">DNA-binding</keyword>
<dbReference type="InterPro" id="IPR018060">
    <property type="entry name" value="HTH_AraC"/>
</dbReference>
<evidence type="ECO:0000313" key="8">
    <source>
        <dbReference type="Proteomes" id="UP001596378"/>
    </source>
</evidence>
<dbReference type="Pfam" id="PF00072">
    <property type="entry name" value="Response_reg"/>
    <property type="match status" value="1"/>
</dbReference>
<evidence type="ECO:0000256" key="1">
    <source>
        <dbReference type="ARBA" id="ARBA00023015"/>
    </source>
</evidence>
<feature type="domain" description="Response regulatory" evidence="6">
    <location>
        <begin position="3"/>
        <end position="120"/>
    </location>
</feature>
<dbReference type="InterPro" id="IPR011006">
    <property type="entry name" value="CheY-like_superfamily"/>
</dbReference>
<dbReference type="SMART" id="SM00448">
    <property type="entry name" value="REC"/>
    <property type="match status" value="1"/>
</dbReference>
<evidence type="ECO:0000256" key="3">
    <source>
        <dbReference type="ARBA" id="ARBA00023163"/>
    </source>
</evidence>
<comment type="caution">
    <text evidence="7">The sequence shown here is derived from an EMBL/GenBank/DDBJ whole genome shotgun (WGS) entry which is preliminary data.</text>
</comment>
<dbReference type="PROSITE" id="PS50110">
    <property type="entry name" value="RESPONSE_REGULATORY"/>
    <property type="match status" value="1"/>
</dbReference>
<dbReference type="EMBL" id="JBHTAI010000018">
    <property type="protein sequence ID" value="MFC7151755.1"/>
    <property type="molecule type" value="Genomic_DNA"/>
</dbReference>
<dbReference type="CDD" id="cd17536">
    <property type="entry name" value="REC_YesN-like"/>
    <property type="match status" value="1"/>
</dbReference>
<dbReference type="Pfam" id="PF12833">
    <property type="entry name" value="HTH_18"/>
    <property type="match status" value="1"/>
</dbReference>
<keyword evidence="4" id="KW-0597">Phosphoprotein</keyword>
<protein>
    <submittedName>
        <fullName evidence="7">Response regulator</fullName>
    </submittedName>
</protein>
<reference evidence="8" key="1">
    <citation type="journal article" date="2019" name="Int. J. Syst. Evol. Microbiol.">
        <title>The Global Catalogue of Microorganisms (GCM) 10K type strain sequencing project: providing services to taxonomists for standard genome sequencing and annotation.</title>
        <authorList>
            <consortium name="The Broad Institute Genomics Platform"/>
            <consortium name="The Broad Institute Genome Sequencing Center for Infectious Disease"/>
            <person name="Wu L."/>
            <person name="Ma J."/>
        </authorList>
    </citation>
    <scope>NUCLEOTIDE SEQUENCE [LARGE SCALE GENOMIC DNA]</scope>
    <source>
        <strain evidence="8">KCTC 12907</strain>
    </source>
</reference>
<feature type="modified residue" description="4-aspartylphosphate" evidence="4">
    <location>
        <position position="55"/>
    </location>
</feature>
<feature type="domain" description="HTH araC/xylS-type" evidence="5">
    <location>
        <begin position="152"/>
        <end position="249"/>
    </location>
</feature>
<dbReference type="Proteomes" id="UP001596378">
    <property type="component" value="Unassembled WGS sequence"/>
</dbReference>
<dbReference type="SUPFAM" id="SSF46689">
    <property type="entry name" value="Homeodomain-like"/>
    <property type="match status" value="2"/>
</dbReference>
<evidence type="ECO:0000256" key="4">
    <source>
        <dbReference type="PROSITE-ProRule" id="PRU00169"/>
    </source>
</evidence>
<evidence type="ECO:0000259" key="5">
    <source>
        <dbReference type="PROSITE" id="PS01124"/>
    </source>
</evidence>
<organism evidence="7 8">
    <name type="scientific">Cohnella cellulosilytica</name>
    <dbReference type="NCBI Taxonomy" id="986710"/>
    <lineage>
        <taxon>Bacteria</taxon>
        <taxon>Bacillati</taxon>
        <taxon>Bacillota</taxon>
        <taxon>Bacilli</taxon>
        <taxon>Bacillales</taxon>
        <taxon>Paenibacillaceae</taxon>
        <taxon>Cohnella</taxon>
    </lineage>
</organism>
<evidence type="ECO:0000313" key="7">
    <source>
        <dbReference type="EMBL" id="MFC7151755.1"/>
    </source>
</evidence>
<accession>A0ABW2FID8</accession>
<gene>
    <name evidence="7" type="ORF">ACFQMJ_24725</name>
</gene>